<evidence type="ECO:0000256" key="7">
    <source>
        <dbReference type="ARBA" id="ARBA00047899"/>
    </source>
</evidence>
<comment type="catalytic activity">
    <reaction evidence="8">
        <text>L-seryl-[protein] + ATP = O-phospho-L-seryl-[protein] + ADP + H(+)</text>
        <dbReference type="Rhea" id="RHEA:17989"/>
        <dbReference type="Rhea" id="RHEA-COMP:9863"/>
        <dbReference type="Rhea" id="RHEA-COMP:11604"/>
        <dbReference type="ChEBI" id="CHEBI:15378"/>
        <dbReference type="ChEBI" id="CHEBI:29999"/>
        <dbReference type="ChEBI" id="CHEBI:30616"/>
        <dbReference type="ChEBI" id="CHEBI:83421"/>
        <dbReference type="ChEBI" id="CHEBI:456216"/>
        <dbReference type="EC" id="2.7.11.1"/>
    </reaction>
</comment>
<dbReference type="InterPro" id="IPR000719">
    <property type="entry name" value="Prot_kinase_dom"/>
</dbReference>
<dbReference type="PANTHER" id="PTHR44899">
    <property type="entry name" value="CAMK FAMILY PROTEIN KINASE"/>
    <property type="match status" value="1"/>
</dbReference>
<dbReference type="EMBL" id="SNRW01006410">
    <property type="protein sequence ID" value="KAA6383143.1"/>
    <property type="molecule type" value="Genomic_DNA"/>
</dbReference>
<comment type="caution">
    <text evidence="12">The sequence shown here is derived from an EMBL/GenBank/DDBJ whole genome shotgun (WGS) entry which is preliminary data.</text>
</comment>
<dbReference type="GO" id="GO:0005524">
    <property type="term" value="F:ATP binding"/>
    <property type="evidence" value="ECO:0007669"/>
    <property type="project" value="UniProtKB-UniRule"/>
</dbReference>
<dbReference type="InterPro" id="IPR008271">
    <property type="entry name" value="Ser/Thr_kinase_AS"/>
</dbReference>
<dbReference type="InterPro" id="IPR051131">
    <property type="entry name" value="NEK_Ser/Thr_kinase_NIMA"/>
</dbReference>
<dbReference type="InterPro" id="IPR017441">
    <property type="entry name" value="Protein_kinase_ATP_BS"/>
</dbReference>
<accession>A0A5J4VLP5</accession>
<dbReference type="Pfam" id="PF00069">
    <property type="entry name" value="Pkinase"/>
    <property type="match status" value="1"/>
</dbReference>
<dbReference type="PIRSF" id="PIRSF000654">
    <property type="entry name" value="Integrin-linked_kinase"/>
    <property type="match status" value="1"/>
</dbReference>
<evidence type="ECO:0000256" key="6">
    <source>
        <dbReference type="ARBA" id="ARBA00022840"/>
    </source>
</evidence>
<evidence type="ECO:0000256" key="9">
    <source>
        <dbReference type="PROSITE-ProRule" id="PRU10141"/>
    </source>
</evidence>
<comment type="similarity">
    <text evidence="10">Belongs to the protein kinase superfamily.</text>
</comment>
<comment type="catalytic activity">
    <reaction evidence="7">
        <text>L-threonyl-[protein] + ATP = O-phospho-L-threonyl-[protein] + ADP + H(+)</text>
        <dbReference type="Rhea" id="RHEA:46608"/>
        <dbReference type="Rhea" id="RHEA-COMP:11060"/>
        <dbReference type="Rhea" id="RHEA-COMP:11605"/>
        <dbReference type="ChEBI" id="CHEBI:15378"/>
        <dbReference type="ChEBI" id="CHEBI:30013"/>
        <dbReference type="ChEBI" id="CHEBI:30616"/>
        <dbReference type="ChEBI" id="CHEBI:61977"/>
        <dbReference type="ChEBI" id="CHEBI:456216"/>
        <dbReference type="EC" id="2.7.11.1"/>
    </reaction>
</comment>
<organism evidence="12 13">
    <name type="scientific">Streblomastix strix</name>
    <dbReference type="NCBI Taxonomy" id="222440"/>
    <lineage>
        <taxon>Eukaryota</taxon>
        <taxon>Metamonada</taxon>
        <taxon>Preaxostyla</taxon>
        <taxon>Oxymonadida</taxon>
        <taxon>Streblomastigidae</taxon>
        <taxon>Streblomastix</taxon>
    </lineage>
</organism>
<sequence length="274" mass="31664">MRFIGKGGFSTVYAATENGSNKRVAIKAIHRNATEEIEDAQREAYLLSQFKSPFIVKYIENFLDQDFLYIVMEMCELGDLAQMIQLTANNKKMFKEERIIDFLIELSLGLHEIHQKKILHRDIKSSNIFLTNDHTVKLGDLGLSKQLSRTNDLACTILGTPQFMSPELCLYGKYGKKNDIWSIGIVMYELMNLKLPFCAFKQQDLMRKIVNEPHQPLNTVYSQELRNLVDKMLSKNPHNRPSTEDILRNPAIEGRRNALLQRFSQYTFHISNGE</sequence>
<keyword evidence="2 10" id="KW-0723">Serine/threonine-protein kinase</keyword>
<evidence type="ECO:0000256" key="2">
    <source>
        <dbReference type="ARBA" id="ARBA00022527"/>
    </source>
</evidence>
<dbReference type="SUPFAM" id="SSF56112">
    <property type="entry name" value="Protein kinase-like (PK-like)"/>
    <property type="match status" value="1"/>
</dbReference>
<name>A0A5J4VLP5_9EUKA</name>
<evidence type="ECO:0000313" key="13">
    <source>
        <dbReference type="Proteomes" id="UP000324800"/>
    </source>
</evidence>
<dbReference type="SMART" id="SM00220">
    <property type="entry name" value="S_TKc"/>
    <property type="match status" value="1"/>
</dbReference>
<feature type="binding site" evidence="9">
    <location>
        <position position="27"/>
    </location>
    <ligand>
        <name>ATP</name>
        <dbReference type="ChEBI" id="CHEBI:30616"/>
    </ligand>
</feature>
<evidence type="ECO:0000256" key="8">
    <source>
        <dbReference type="ARBA" id="ARBA00048679"/>
    </source>
</evidence>
<dbReference type="Proteomes" id="UP000324800">
    <property type="component" value="Unassembled WGS sequence"/>
</dbReference>
<feature type="domain" description="Protein kinase" evidence="11">
    <location>
        <begin position="1"/>
        <end position="252"/>
    </location>
</feature>
<keyword evidence="5" id="KW-0418">Kinase</keyword>
<keyword evidence="3" id="KW-0808">Transferase</keyword>
<dbReference type="OrthoDB" id="248923at2759"/>
<protein>
    <recommendedName>
        <fullName evidence="1">non-specific serine/threonine protein kinase</fullName>
        <ecNumber evidence="1">2.7.11.1</ecNumber>
    </recommendedName>
</protein>
<dbReference type="Gene3D" id="1.10.510.10">
    <property type="entry name" value="Transferase(Phosphotransferase) domain 1"/>
    <property type="match status" value="1"/>
</dbReference>
<keyword evidence="4 9" id="KW-0547">Nucleotide-binding</keyword>
<dbReference type="PROSITE" id="PS00107">
    <property type="entry name" value="PROTEIN_KINASE_ATP"/>
    <property type="match status" value="1"/>
</dbReference>
<gene>
    <name evidence="12" type="ORF">EZS28_021332</name>
</gene>
<proteinExistence type="inferred from homology"/>
<reference evidence="12 13" key="1">
    <citation type="submission" date="2019-03" db="EMBL/GenBank/DDBJ databases">
        <title>Single cell metagenomics reveals metabolic interactions within the superorganism composed of flagellate Streblomastix strix and complex community of Bacteroidetes bacteria on its surface.</title>
        <authorList>
            <person name="Treitli S.C."/>
            <person name="Kolisko M."/>
            <person name="Husnik F."/>
            <person name="Keeling P."/>
            <person name="Hampl V."/>
        </authorList>
    </citation>
    <scope>NUCLEOTIDE SEQUENCE [LARGE SCALE GENOMIC DNA]</scope>
    <source>
        <strain evidence="12">ST1C</strain>
    </source>
</reference>
<dbReference type="EC" id="2.7.11.1" evidence="1"/>
<dbReference type="PANTHER" id="PTHR44899:SF3">
    <property type="entry name" value="SERINE_THREONINE-PROTEIN KINASE NEK1"/>
    <property type="match status" value="1"/>
</dbReference>
<keyword evidence="6 9" id="KW-0067">ATP-binding</keyword>
<dbReference type="InterPro" id="IPR011009">
    <property type="entry name" value="Kinase-like_dom_sf"/>
</dbReference>
<dbReference type="CDD" id="cd08215">
    <property type="entry name" value="STKc_Nek"/>
    <property type="match status" value="1"/>
</dbReference>
<evidence type="ECO:0000313" key="12">
    <source>
        <dbReference type="EMBL" id="KAA6383143.1"/>
    </source>
</evidence>
<evidence type="ECO:0000256" key="10">
    <source>
        <dbReference type="RuleBase" id="RU000304"/>
    </source>
</evidence>
<dbReference type="PROSITE" id="PS00108">
    <property type="entry name" value="PROTEIN_KINASE_ST"/>
    <property type="match status" value="1"/>
</dbReference>
<dbReference type="PROSITE" id="PS50011">
    <property type="entry name" value="PROTEIN_KINASE_DOM"/>
    <property type="match status" value="1"/>
</dbReference>
<evidence type="ECO:0000256" key="1">
    <source>
        <dbReference type="ARBA" id="ARBA00012513"/>
    </source>
</evidence>
<evidence type="ECO:0000256" key="3">
    <source>
        <dbReference type="ARBA" id="ARBA00022679"/>
    </source>
</evidence>
<dbReference type="AlphaFoldDB" id="A0A5J4VLP5"/>
<dbReference type="GO" id="GO:0004674">
    <property type="term" value="F:protein serine/threonine kinase activity"/>
    <property type="evidence" value="ECO:0007669"/>
    <property type="project" value="UniProtKB-KW"/>
</dbReference>
<evidence type="ECO:0000256" key="4">
    <source>
        <dbReference type="ARBA" id="ARBA00022741"/>
    </source>
</evidence>
<evidence type="ECO:0000256" key="5">
    <source>
        <dbReference type="ARBA" id="ARBA00022777"/>
    </source>
</evidence>
<evidence type="ECO:0000259" key="11">
    <source>
        <dbReference type="PROSITE" id="PS50011"/>
    </source>
</evidence>